<dbReference type="AlphaFoldDB" id="A0A2N3PQ84"/>
<dbReference type="PANTHER" id="PTHR40277">
    <property type="entry name" value="BLL5419 PROTEIN"/>
    <property type="match status" value="1"/>
</dbReference>
<comment type="subcellular location">
    <subcellularLocation>
        <location evidence="1">Cell membrane</location>
        <topology evidence="1">Multi-pass membrane protein</topology>
    </subcellularLocation>
</comment>
<feature type="transmembrane region" description="Helical" evidence="6">
    <location>
        <begin position="204"/>
        <end position="227"/>
    </location>
</feature>
<keyword evidence="4 6" id="KW-1133">Transmembrane helix</keyword>
<evidence type="ECO:0000256" key="1">
    <source>
        <dbReference type="ARBA" id="ARBA00004651"/>
    </source>
</evidence>
<dbReference type="EMBL" id="PIUM01000030">
    <property type="protein sequence ID" value="PKU22563.1"/>
    <property type="molecule type" value="Genomic_DNA"/>
</dbReference>
<accession>A0A2N3PQ84</accession>
<keyword evidence="3 6" id="KW-0812">Transmembrane</keyword>
<reference evidence="8" key="1">
    <citation type="submission" date="2017-12" db="EMBL/GenBank/DDBJ databases">
        <title>Draft genome sequence of Telmatospirillum siberiense 26-4b1T, an acidotolerant peatland alphaproteobacterium potentially involved in sulfur cycling.</title>
        <authorList>
            <person name="Hausmann B."/>
            <person name="Pjevac P."/>
            <person name="Schreck K."/>
            <person name="Herbold C.W."/>
            <person name="Daims H."/>
            <person name="Wagner M."/>
            <person name="Pester M."/>
            <person name="Loy A."/>
        </authorList>
    </citation>
    <scope>NUCLEOTIDE SEQUENCE [LARGE SCALE GENOMIC DNA]</scope>
    <source>
        <strain evidence="8">26-4b1</strain>
    </source>
</reference>
<gene>
    <name evidence="7" type="ORF">CWS72_21155</name>
</gene>
<keyword evidence="5 6" id="KW-0472">Membrane</keyword>
<evidence type="ECO:0000256" key="6">
    <source>
        <dbReference type="SAM" id="Phobius"/>
    </source>
</evidence>
<organism evidence="7 8">
    <name type="scientific">Telmatospirillum siberiense</name>
    <dbReference type="NCBI Taxonomy" id="382514"/>
    <lineage>
        <taxon>Bacteria</taxon>
        <taxon>Pseudomonadati</taxon>
        <taxon>Pseudomonadota</taxon>
        <taxon>Alphaproteobacteria</taxon>
        <taxon>Rhodospirillales</taxon>
        <taxon>Rhodospirillaceae</taxon>
        <taxon>Telmatospirillum</taxon>
    </lineage>
</organism>
<proteinExistence type="predicted"/>
<feature type="transmembrane region" description="Helical" evidence="6">
    <location>
        <begin position="279"/>
        <end position="303"/>
    </location>
</feature>
<feature type="transmembrane region" description="Helical" evidence="6">
    <location>
        <begin position="152"/>
        <end position="171"/>
    </location>
</feature>
<name>A0A2N3PQ84_9PROT</name>
<dbReference type="InterPro" id="IPR022791">
    <property type="entry name" value="L-PG_synthase/AglD"/>
</dbReference>
<dbReference type="OrthoDB" id="9788795at2"/>
<evidence type="ECO:0000256" key="3">
    <source>
        <dbReference type="ARBA" id="ARBA00022692"/>
    </source>
</evidence>
<evidence type="ECO:0000256" key="5">
    <source>
        <dbReference type="ARBA" id="ARBA00023136"/>
    </source>
</evidence>
<dbReference type="PANTHER" id="PTHR40277:SF1">
    <property type="entry name" value="BLL5419 PROTEIN"/>
    <property type="match status" value="1"/>
</dbReference>
<feature type="transmembrane region" description="Helical" evidence="6">
    <location>
        <begin position="110"/>
        <end position="132"/>
    </location>
</feature>
<evidence type="ECO:0000256" key="2">
    <source>
        <dbReference type="ARBA" id="ARBA00022475"/>
    </source>
</evidence>
<evidence type="ECO:0000256" key="4">
    <source>
        <dbReference type="ARBA" id="ARBA00022989"/>
    </source>
</evidence>
<dbReference type="GO" id="GO:0005886">
    <property type="term" value="C:plasma membrane"/>
    <property type="evidence" value="ECO:0007669"/>
    <property type="project" value="UniProtKB-SubCell"/>
</dbReference>
<protein>
    <submittedName>
        <fullName evidence="7">Lysylphosphatidylglycerol synthetase family protein</fullName>
    </submittedName>
</protein>
<dbReference type="NCBIfam" id="TIGR00374">
    <property type="entry name" value="flippase-like domain"/>
    <property type="match status" value="1"/>
</dbReference>
<comment type="caution">
    <text evidence="7">The sequence shown here is derived from an EMBL/GenBank/DDBJ whole genome shotgun (WGS) entry which is preliminary data.</text>
</comment>
<evidence type="ECO:0000313" key="8">
    <source>
        <dbReference type="Proteomes" id="UP000233293"/>
    </source>
</evidence>
<dbReference type="RefSeq" id="WP_101252634.1">
    <property type="nucleotide sequence ID" value="NZ_PIUM01000030.1"/>
</dbReference>
<keyword evidence="8" id="KW-1185">Reference proteome</keyword>
<dbReference type="Pfam" id="PF03706">
    <property type="entry name" value="LPG_synthase_TM"/>
    <property type="match status" value="1"/>
</dbReference>
<feature type="transmembrane region" description="Helical" evidence="6">
    <location>
        <begin position="239"/>
        <end position="258"/>
    </location>
</feature>
<sequence>MIKRWASWAVKIALTGGALWYLQAKVDLGAAWNVGKSISPLMFLAAFLLQVVQVLICGGRWRLVLRGLGADLPFRQACELFCIGNFFGQILPGAVGGDAVRMWRTHRAGLSLTAAVNSVVIERIATVFGLILLAAACEPLLFDRLEGRFPEWVFPGLAVASAAGIAVFSLLDRLSVVLPGWRLVRGFIQLANDSRRIFFRPFRAVPILAVVVLGHINLAFVVYVLALGLNIDVSVVDCLVLVPPVILVATLPISMAGWGPREMAMITAFGFIGVSKEHATALSVLFGAVGVLISLPGGVFWLLSKREAAGESPQASDP</sequence>
<feature type="transmembrane region" description="Helical" evidence="6">
    <location>
        <begin position="40"/>
        <end position="58"/>
    </location>
</feature>
<evidence type="ECO:0000313" key="7">
    <source>
        <dbReference type="EMBL" id="PKU22563.1"/>
    </source>
</evidence>
<dbReference type="Proteomes" id="UP000233293">
    <property type="component" value="Unassembled WGS sequence"/>
</dbReference>
<keyword evidence="2" id="KW-1003">Cell membrane</keyword>